<dbReference type="InterPro" id="IPR020846">
    <property type="entry name" value="MFS_dom"/>
</dbReference>
<dbReference type="Proteomes" id="UP000277424">
    <property type="component" value="Unassembled WGS sequence"/>
</dbReference>
<evidence type="ECO:0000313" key="8">
    <source>
        <dbReference type="EMBL" id="RKQ68586.1"/>
    </source>
</evidence>
<dbReference type="RefSeq" id="WP_121221290.1">
    <property type="nucleotide sequence ID" value="NZ_RBIG01000003.1"/>
</dbReference>
<keyword evidence="4 6" id="KW-1133">Transmembrane helix</keyword>
<dbReference type="Gene3D" id="1.20.1250.20">
    <property type="entry name" value="MFS general substrate transporter like domains"/>
    <property type="match status" value="1"/>
</dbReference>
<comment type="subcellular location">
    <subcellularLocation>
        <location evidence="1">Endomembrane system</location>
        <topology evidence="1">Multi-pass membrane protein</topology>
    </subcellularLocation>
</comment>
<feature type="transmembrane region" description="Helical" evidence="6">
    <location>
        <begin position="337"/>
        <end position="359"/>
    </location>
</feature>
<dbReference type="OrthoDB" id="9768783at2"/>
<feature type="transmembrane region" description="Helical" evidence="6">
    <location>
        <begin position="88"/>
        <end position="106"/>
    </location>
</feature>
<dbReference type="PANTHER" id="PTHR23519:SF1">
    <property type="entry name" value="AUTOPHAGY-RELATED PROTEIN 22"/>
    <property type="match status" value="1"/>
</dbReference>
<dbReference type="PROSITE" id="PS50850">
    <property type="entry name" value="MFS"/>
    <property type="match status" value="1"/>
</dbReference>
<feature type="transmembrane region" description="Helical" evidence="6">
    <location>
        <begin position="371"/>
        <end position="390"/>
    </location>
</feature>
<feature type="transmembrane region" description="Helical" evidence="6">
    <location>
        <begin position="402"/>
        <end position="421"/>
    </location>
</feature>
<keyword evidence="2" id="KW-0813">Transport</keyword>
<evidence type="ECO:0000313" key="9">
    <source>
        <dbReference type="Proteomes" id="UP000277424"/>
    </source>
</evidence>
<feature type="transmembrane region" description="Helical" evidence="6">
    <location>
        <begin position="118"/>
        <end position="138"/>
    </location>
</feature>
<dbReference type="InterPro" id="IPR036259">
    <property type="entry name" value="MFS_trans_sf"/>
</dbReference>
<dbReference type="EMBL" id="RBIG01000003">
    <property type="protein sequence ID" value="RKQ68586.1"/>
    <property type="molecule type" value="Genomic_DNA"/>
</dbReference>
<comment type="caution">
    <text evidence="8">The sequence shown here is derived from an EMBL/GenBank/DDBJ whole genome shotgun (WGS) entry which is preliminary data.</text>
</comment>
<sequence>MTESASPVRRPDRRAVFSWCLFDWANNSYPTVITTFVFAAYFTRAVAETPEQGTFLWGQATGLAGLAVALTGPVLGAIADRAGARKPWIFWFSLVCIAASAALWFVEPTSDHIPRALLLVAIAALGYEYAGIFYNAMLPDLAGNGRTGRLSGWGWAAGYGGGLLCLVVALFALVQADPPPFGLDPELAEPVRATALLVALWYLVFMVPFFLWTPDRPRTGVPMAQAAHEGLAELRRLLRDIRQYGTVVRFLLARMFYTDGLVTLFAFGGIYAAGTFGMSFAEIIQFGIAMNVTAGLGAFLFAWVDDWIGPKRTILITLVFLIGFGFAVLLVESVLWFWILALTLGLFVGPAQAAGRSLMARLAPVGKEAEMFGLFALSGKATAWAGPMLLGWATFAFDSQRAGMATILAFFVVGLLILLPLKEPPARRD</sequence>
<evidence type="ECO:0000256" key="4">
    <source>
        <dbReference type="ARBA" id="ARBA00022989"/>
    </source>
</evidence>
<evidence type="ECO:0000256" key="6">
    <source>
        <dbReference type="SAM" id="Phobius"/>
    </source>
</evidence>
<dbReference type="GO" id="GO:0012505">
    <property type="term" value="C:endomembrane system"/>
    <property type="evidence" value="ECO:0007669"/>
    <property type="project" value="UniProtKB-SubCell"/>
</dbReference>
<dbReference type="InterPro" id="IPR050495">
    <property type="entry name" value="ATG22/LtaA_families"/>
</dbReference>
<reference evidence="8 9" key="1">
    <citation type="submission" date="2018-10" db="EMBL/GenBank/DDBJ databases">
        <title>Comparative analysis of microorganisms from saline springs in Andes Mountain Range, Colombia.</title>
        <authorList>
            <person name="Rubin E."/>
        </authorList>
    </citation>
    <scope>NUCLEOTIDE SEQUENCE [LARGE SCALE GENOMIC DNA]</scope>
    <source>
        <strain evidence="8 9">USBA 36</strain>
    </source>
</reference>
<dbReference type="Pfam" id="PF11700">
    <property type="entry name" value="ATG22"/>
    <property type="match status" value="1"/>
</dbReference>
<feature type="transmembrane region" description="Helical" evidence="6">
    <location>
        <begin position="313"/>
        <end position="331"/>
    </location>
</feature>
<feature type="transmembrane region" description="Helical" evidence="6">
    <location>
        <begin position="193"/>
        <end position="213"/>
    </location>
</feature>
<evidence type="ECO:0000256" key="1">
    <source>
        <dbReference type="ARBA" id="ARBA00004127"/>
    </source>
</evidence>
<evidence type="ECO:0000256" key="5">
    <source>
        <dbReference type="ARBA" id="ARBA00023136"/>
    </source>
</evidence>
<dbReference type="GO" id="GO:0022857">
    <property type="term" value="F:transmembrane transporter activity"/>
    <property type="evidence" value="ECO:0007669"/>
    <property type="project" value="InterPro"/>
</dbReference>
<evidence type="ECO:0000256" key="3">
    <source>
        <dbReference type="ARBA" id="ARBA00022692"/>
    </source>
</evidence>
<dbReference type="SUPFAM" id="SSF103473">
    <property type="entry name" value="MFS general substrate transporter"/>
    <property type="match status" value="1"/>
</dbReference>
<organism evidence="8 9">
    <name type="scientific">Oceanibaculum indicum</name>
    <dbReference type="NCBI Taxonomy" id="526216"/>
    <lineage>
        <taxon>Bacteria</taxon>
        <taxon>Pseudomonadati</taxon>
        <taxon>Pseudomonadota</taxon>
        <taxon>Alphaproteobacteria</taxon>
        <taxon>Rhodospirillales</taxon>
        <taxon>Oceanibaculaceae</taxon>
        <taxon>Oceanibaculum</taxon>
    </lineage>
</organism>
<dbReference type="AlphaFoldDB" id="A0A420WC86"/>
<feature type="transmembrane region" description="Helical" evidence="6">
    <location>
        <begin position="21"/>
        <end position="43"/>
    </location>
</feature>
<feature type="transmembrane region" description="Helical" evidence="6">
    <location>
        <begin position="256"/>
        <end position="277"/>
    </location>
</feature>
<feature type="domain" description="Major facilitator superfamily (MFS) profile" evidence="7">
    <location>
        <begin position="246"/>
        <end position="429"/>
    </location>
</feature>
<keyword evidence="3 6" id="KW-0812">Transmembrane</keyword>
<feature type="transmembrane region" description="Helical" evidence="6">
    <location>
        <begin position="150"/>
        <end position="173"/>
    </location>
</feature>
<dbReference type="InterPro" id="IPR024671">
    <property type="entry name" value="Atg22-like"/>
</dbReference>
<proteinExistence type="predicted"/>
<evidence type="ECO:0000259" key="7">
    <source>
        <dbReference type="PROSITE" id="PS50850"/>
    </source>
</evidence>
<dbReference type="PANTHER" id="PTHR23519">
    <property type="entry name" value="AUTOPHAGY-RELATED PROTEIN 22"/>
    <property type="match status" value="1"/>
</dbReference>
<accession>A0A420WC86</accession>
<gene>
    <name evidence="8" type="ORF">BCL74_3067</name>
</gene>
<feature type="transmembrane region" description="Helical" evidence="6">
    <location>
        <begin position="283"/>
        <end position="304"/>
    </location>
</feature>
<keyword evidence="5 6" id="KW-0472">Membrane</keyword>
<name>A0A420WC86_9PROT</name>
<evidence type="ECO:0000256" key="2">
    <source>
        <dbReference type="ARBA" id="ARBA00022448"/>
    </source>
</evidence>
<feature type="transmembrane region" description="Helical" evidence="6">
    <location>
        <begin position="55"/>
        <end position="76"/>
    </location>
</feature>
<protein>
    <submittedName>
        <fullName evidence="8">UMF1 family MFS transporter</fullName>
    </submittedName>
</protein>